<dbReference type="PANTHER" id="PTHR21421:SF29">
    <property type="entry name" value="GUSTATORY RECEPTOR 5A FOR TREHALOSE-RELATED"/>
    <property type="match status" value="1"/>
</dbReference>
<dbReference type="AlphaFoldDB" id="A0AAQ4ESH7"/>
<feature type="transmembrane region" description="Helical" evidence="6">
    <location>
        <begin position="249"/>
        <end position="267"/>
    </location>
</feature>
<feature type="transmembrane region" description="Helical" evidence="6">
    <location>
        <begin position="357"/>
        <end position="375"/>
    </location>
</feature>
<gene>
    <name evidence="7" type="ORF">V5799_029087</name>
</gene>
<name>A0AAQ4ESH7_AMBAM</name>
<evidence type="ECO:0000313" key="8">
    <source>
        <dbReference type="Proteomes" id="UP001321473"/>
    </source>
</evidence>
<dbReference type="GO" id="GO:0016020">
    <property type="term" value="C:membrane"/>
    <property type="evidence" value="ECO:0007669"/>
    <property type="project" value="UniProtKB-SubCell"/>
</dbReference>
<evidence type="ECO:0000256" key="3">
    <source>
        <dbReference type="ARBA" id="ARBA00022989"/>
    </source>
</evidence>
<comment type="caution">
    <text evidence="7">The sequence shown here is derived from an EMBL/GenBank/DDBJ whole genome shotgun (WGS) entry which is preliminary data.</text>
</comment>
<evidence type="ECO:0000256" key="2">
    <source>
        <dbReference type="ARBA" id="ARBA00022692"/>
    </source>
</evidence>
<feature type="transmembrane region" description="Helical" evidence="6">
    <location>
        <begin position="75"/>
        <end position="95"/>
    </location>
</feature>
<dbReference type="PANTHER" id="PTHR21421">
    <property type="entry name" value="GUSTATORY RECEPTOR"/>
    <property type="match status" value="1"/>
</dbReference>
<evidence type="ECO:0000256" key="5">
    <source>
        <dbReference type="ARBA" id="ARBA00023170"/>
    </source>
</evidence>
<feature type="transmembrane region" description="Helical" evidence="6">
    <location>
        <begin position="176"/>
        <end position="199"/>
    </location>
</feature>
<proteinExistence type="predicted"/>
<protein>
    <recommendedName>
        <fullName evidence="9">Gustatory receptor</fullName>
    </recommendedName>
</protein>
<keyword evidence="4 6" id="KW-0472">Membrane</keyword>
<dbReference type="GO" id="GO:0038023">
    <property type="term" value="F:signaling receptor activity"/>
    <property type="evidence" value="ECO:0007669"/>
    <property type="project" value="UniProtKB-ARBA"/>
</dbReference>
<dbReference type="Proteomes" id="UP001321473">
    <property type="component" value="Unassembled WGS sequence"/>
</dbReference>
<evidence type="ECO:0000256" key="1">
    <source>
        <dbReference type="ARBA" id="ARBA00004141"/>
    </source>
</evidence>
<keyword evidence="8" id="KW-1185">Reference proteome</keyword>
<evidence type="ECO:0000313" key="7">
    <source>
        <dbReference type="EMBL" id="KAK8777568.1"/>
    </source>
</evidence>
<keyword evidence="2 6" id="KW-0812">Transmembrane</keyword>
<dbReference type="EMBL" id="JARKHS020011698">
    <property type="protein sequence ID" value="KAK8777568.1"/>
    <property type="molecule type" value="Genomic_DNA"/>
</dbReference>
<evidence type="ECO:0000256" key="6">
    <source>
        <dbReference type="SAM" id="Phobius"/>
    </source>
</evidence>
<dbReference type="GO" id="GO:0007606">
    <property type="term" value="P:sensory perception of chemical stimulus"/>
    <property type="evidence" value="ECO:0007669"/>
    <property type="project" value="TreeGrafter"/>
</dbReference>
<reference evidence="7 8" key="1">
    <citation type="journal article" date="2023" name="Arcadia Sci">
        <title>De novo assembly of a long-read Amblyomma americanum tick genome.</title>
        <authorList>
            <person name="Chou S."/>
            <person name="Poskanzer K.E."/>
            <person name="Rollins M."/>
            <person name="Thuy-Boun P.S."/>
        </authorList>
    </citation>
    <scope>NUCLEOTIDE SEQUENCE [LARGE SCALE GENOMIC DNA]</scope>
    <source>
        <strain evidence="7">F_SG_1</strain>
        <tissue evidence="7">Salivary glands</tissue>
    </source>
</reference>
<dbReference type="GO" id="GO:0051606">
    <property type="term" value="P:detection of stimulus"/>
    <property type="evidence" value="ECO:0007669"/>
    <property type="project" value="UniProtKB-ARBA"/>
</dbReference>
<keyword evidence="5" id="KW-0675">Receptor</keyword>
<feature type="transmembrane region" description="Helical" evidence="6">
    <location>
        <begin position="44"/>
        <end position="63"/>
    </location>
</feature>
<feature type="transmembrane region" description="Helical" evidence="6">
    <location>
        <begin position="287"/>
        <end position="306"/>
    </location>
</feature>
<accession>A0AAQ4ESH7</accession>
<sequence length="380" mass="42257">MEAKARIANGEGSQHVFASNLYMRILESGPTGFLSKVSCLKWPLLLLAYAYTFHTTVNVGLTFMRVHNMMKVLDIASFVTRSFFATLNLHLAFAISTPSKRLLQRLSIEDSGGGRFRFFTLGGFLKFFVVGYVVLEVALSSDFVMNGDISEYCSDFLYGLNITTTNLTMNSVAAAAFFNLTFFDILSIVPGLLMADYVTASLKIKARIRQFKMVVENNLKKGVTQSQDVKRYQDMSYDVWKDMKRTDHIYSTLVFLWFLDIIMNLVLSVRSLAKGVSSRQSALDSTYYAVIFLVLSLTASSVDIEAKELVQEAKQLPTTVGVNDWQASGQVLLLETGLQSSRLVLTSGYFCFIDRPFILGAVGAIATYTILLVQLTPAGT</sequence>
<evidence type="ECO:0000256" key="4">
    <source>
        <dbReference type="ARBA" id="ARBA00023136"/>
    </source>
</evidence>
<comment type="subcellular location">
    <subcellularLocation>
        <location evidence="1">Membrane</location>
        <topology evidence="1">Multi-pass membrane protein</topology>
    </subcellularLocation>
</comment>
<keyword evidence="3 6" id="KW-1133">Transmembrane helix</keyword>
<evidence type="ECO:0008006" key="9">
    <source>
        <dbReference type="Google" id="ProtNLM"/>
    </source>
</evidence>
<feature type="transmembrane region" description="Helical" evidence="6">
    <location>
        <begin position="116"/>
        <end position="135"/>
    </location>
</feature>
<organism evidence="7 8">
    <name type="scientific">Amblyomma americanum</name>
    <name type="common">Lone star tick</name>
    <dbReference type="NCBI Taxonomy" id="6943"/>
    <lineage>
        <taxon>Eukaryota</taxon>
        <taxon>Metazoa</taxon>
        <taxon>Ecdysozoa</taxon>
        <taxon>Arthropoda</taxon>
        <taxon>Chelicerata</taxon>
        <taxon>Arachnida</taxon>
        <taxon>Acari</taxon>
        <taxon>Parasitiformes</taxon>
        <taxon>Ixodida</taxon>
        <taxon>Ixodoidea</taxon>
        <taxon>Ixodidae</taxon>
        <taxon>Amblyomminae</taxon>
        <taxon>Amblyomma</taxon>
    </lineage>
</organism>